<keyword evidence="4" id="KW-0862">Zinc</keyword>
<proteinExistence type="predicted"/>
<evidence type="ECO:0000256" key="10">
    <source>
        <dbReference type="SAM" id="MobiDB-lite"/>
    </source>
</evidence>
<dbReference type="GO" id="GO:0005634">
    <property type="term" value="C:nucleus"/>
    <property type="evidence" value="ECO:0007669"/>
    <property type="project" value="UniProtKB-SubCell"/>
</dbReference>
<keyword evidence="3 9" id="KW-0863">Zinc-finger</keyword>
<name>A0AAW1MU59_SAPOF</name>
<dbReference type="FunFam" id="4.10.1100.10:FF:000001">
    <property type="entry name" value="Squamosa promoter-binding-like protein 14"/>
    <property type="match status" value="1"/>
</dbReference>
<sequence length="378" mass="40908">MGYNPKTTYCNLAELEKGGLSTIFGSNSFTQEKATEESLVDLTLGTLSDFGKGLSVSHSFRDHTASLMDSFSSPAGSSKRARTPSSGGQMVSCLVDGCNADLSKCRDYHRRHKVCEMHSKTPRVTIGGHEQRFCQQCSRFHSLGEFDDGKRSCRKRLEGHNRRRRKPQPEPLPMNPGNFLPASQGSRFLPFSTQPMIPPTSMVSSTWSRSIKSESNPTLLSNSVSSSFSNAYGGRQFPFMQLTESPAGQTLHHDGSSSSNNSNSQKMFCSGLNQVIDSDRALSLLSSPPADTPDMGLGRILHSSPTNAARPTLSGLHFNGFAPYASSHGHGFQGQPGSSTGFVFNLRNNNTLCQDVFPSGSDGSSTSGGHQTLSFSWE</sequence>
<evidence type="ECO:0000256" key="6">
    <source>
        <dbReference type="ARBA" id="ARBA00023125"/>
    </source>
</evidence>
<dbReference type="PANTHER" id="PTHR31251:SF208">
    <property type="entry name" value="SQUAMOSA PROMOTER-BINDING-LIKE PROTEIN 18"/>
    <property type="match status" value="1"/>
</dbReference>
<keyword evidence="8" id="KW-0539">Nucleus</keyword>
<feature type="compositionally biased region" description="Low complexity" evidence="10">
    <location>
        <begin position="359"/>
        <end position="369"/>
    </location>
</feature>
<feature type="region of interest" description="Disordered" evidence="10">
    <location>
        <begin position="155"/>
        <end position="195"/>
    </location>
</feature>
<dbReference type="Gene3D" id="4.10.1100.10">
    <property type="entry name" value="Transcription factor, SBP-box domain"/>
    <property type="match status" value="1"/>
</dbReference>
<dbReference type="GO" id="GO:0008270">
    <property type="term" value="F:zinc ion binding"/>
    <property type="evidence" value="ECO:0007669"/>
    <property type="project" value="UniProtKB-KW"/>
</dbReference>
<evidence type="ECO:0000256" key="4">
    <source>
        <dbReference type="ARBA" id="ARBA00022833"/>
    </source>
</evidence>
<dbReference type="PANTHER" id="PTHR31251">
    <property type="entry name" value="SQUAMOSA PROMOTER-BINDING-LIKE PROTEIN 4"/>
    <property type="match status" value="1"/>
</dbReference>
<dbReference type="Proteomes" id="UP001443914">
    <property type="component" value="Unassembled WGS sequence"/>
</dbReference>
<dbReference type="PROSITE" id="PS51141">
    <property type="entry name" value="ZF_SBP"/>
    <property type="match status" value="1"/>
</dbReference>
<evidence type="ECO:0000256" key="5">
    <source>
        <dbReference type="ARBA" id="ARBA00023015"/>
    </source>
</evidence>
<dbReference type="AlphaFoldDB" id="A0AAW1MU59"/>
<evidence type="ECO:0000256" key="1">
    <source>
        <dbReference type="ARBA" id="ARBA00004123"/>
    </source>
</evidence>
<keyword evidence="7" id="KW-0804">Transcription</keyword>
<reference evidence="12" key="1">
    <citation type="submission" date="2024-03" db="EMBL/GenBank/DDBJ databases">
        <title>WGS assembly of Saponaria officinalis var. Norfolk2.</title>
        <authorList>
            <person name="Jenkins J."/>
            <person name="Shu S."/>
            <person name="Grimwood J."/>
            <person name="Barry K."/>
            <person name="Goodstein D."/>
            <person name="Schmutz J."/>
            <person name="Leebens-Mack J."/>
            <person name="Osbourn A."/>
        </authorList>
    </citation>
    <scope>NUCLEOTIDE SEQUENCE [LARGE SCALE GENOMIC DNA]</scope>
    <source>
        <strain evidence="12">JIC</strain>
    </source>
</reference>
<comment type="caution">
    <text evidence="12">The sequence shown here is derived from an EMBL/GenBank/DDBJ whole genome shotgun (WGS) entry which is preliminary data.</text>
</comment>
<evidence type="ECO:0000256" key="9">
    <source>
        <dbReference type="PROSITE-ProRule" id="PRU00470"/>
    </source>
</evidence>
<dbReference type="InterPro" id="IPR044817">
    <property type="entry name" value="SBP-like"/>
</dbReference>
<keyword evidence="6" id="KW-0238">DNA-binding</keyword>
<keyword evidence="13" id="KW-1185">Reference proteome</keyword>
<dbReference type="Pfam" id="PF03110">
    <property type="entry name" value="SBP"/>
    <property type="match status" value="1"/>
</dbReference>
<dbReference type="SUPFAM" id="SSF103612">
    <property type="entry name" value="SBT domain"/>
    <property type="match status" value="1"/>
</dbReference>
<keyword evidence="5" id="KW-0805">Transcription regulation</keyword>
<protein>
    <recommendedName>
        <fullName evidence="11">SBP-type domain-containing protein</fullName>
    </recommendedName>
</protein>
<evidence type="ECO:0000256" key="8">
    <source>
        <dbReference type="ARBA" id="ARBA00023242"/>
    </source>
</evidence>
<dbReference type="EMBL" id="JBDFQZ010000002">
    <property type="protein sequence ID" value="KAK9751186.1"/>
    <property type="molecule type" value="Genomic_DNA"/>
</dbReference>
<evidence type="ECO:0000313" key="13">
    <source>
        <dbReference type="Proteomes" id="UP001443914"/>
    </source>
</evidence>
<keyword evidence="2" id="KW-0479">Metal-binding</keyword>
<feature type="compositionally biased region" description="Polar residues" evidence="10">
    <location>
        <begin position="181"/>
        <end position="195"/>
    </location>
</feature>
<comment type="subcellular location">
    <subcellularLocation>
        <location evidence="1">Nucleus</location>
    </subcellularLocation>
</comment>
<organism evidence="12 13">
    <name type="scientific">Saponaria officinalis</name>
    <name type="common">Common soapwort</name>
    <name type="synonym">Lychnis saponaria</name>
    <dbReference type="NCBI Taxonomy" id="3572"/>
    <lineage>
        <taxon>Eukaryota</taxon>
        <taxon>Viridiplantae</taxon>
        <taxon>Streptophyta</taxon>
        <taxon>Embryophyta</taxon>
        <taxon>Tracheophyta</taxon>
        <taxon>Spermatophyta</taxon>
        <taxon>Magnoliopsida</taxon>
        <taxon>eudicotyledons</taxon>
        <taxon>Gunneridae</taxon>
        <taxon>Pentapetalae</taxon>
        <taxon>Caryophyllales</taxon>
        <taxon>Caryophyllaceae</taxon>
        <taxon>Caryophylleae</taxon>
        <taxon>Saponaria</taxon>
    </lineage>
</organism>
<dbReference type="InterPro" id="IPR004333">
    <property type="entry name" value="SBP_dom"/>
</dbReference>
<feature type="region of interest" description="Disordered" evidence="10">
    <location>
        <begin position="357"/>
        <end position="378"/>
    </location>
</feature>
<feature type="domain" description="SBP-type" evidence="11">
    <location>
        <begin position="90"/>
        <end position="167"/>
    </location>
</feature>
<evidence type="ECO:0000259" key="11">
    <source>
        <dbReference type="PROSITE" id="PS51141"/>
    </source>
</evidence>
<gene>
    <name evidence="12" type="ORF">RND81_02G248400</name>
</gene>
<dbReference type="InterPro" id="IPR036893">
    <property type="entry name" value="SBP_sf"/>
</dbReference>
<evidence type="ECO:0000313" key="12">
    <source>
        <dbReference type="EMBL" id="KAK9751186.1"/>
    </source>
</evidence>
<accession>A0AAW1MU59</accession>
<evidence type="ECO:0000256" key="2">
    <source>
        <dbReference type="ARBA" id="ARBA00022723"/>
    </source>
</evidence>
<feature type="region of interest" description="Disordered" evidence="10">
    <location>
        <begin position="247"/>
        <end position="266"/>
    </location>
</feature>
<feature type="region of interest" description="Disordered" evidence="10">
    <location>
        <begin position="68"/>
        <end position="88"/>
    </location>
</feature>
<evidence type="ECO:0000256" key="3">
    <source>
        <dbReference type="ARBA" id="ARBA00022771"/>
    </source>
</evidence>
<dbReference type="GO" id="GO:0003677">
    <property type="term" value="F:DNA binding"/>
    <property type="evidence" value="ECO:0007669"/>
    <property type="project" value="UniProtKB-KW"/>
</dbReference>
<evidence type="ECO:0000256" key="7">
    <source>
        <dbReference type="ARBA" id="ARBA00023163"/>
    </source>
</evidence>